<comment type="catalytic activity">
    <reaction evidence="1">
        <text>S-ubiquitinyl-[E2 ubiquitin-conjugating enzyme]-L-cysteine + [acceptor protein]-L-lysine = [E2 ubiquitin-conjugating enzyme]-L-cysteine + N(6)-ubiquitinyl-[acceptor protein]-L-lysine.</text>
        <dbReference type="EC" id="2.3.2.26"/>
    </reaction>
</comment>
<dbReference type="SMART" id="SM00119">
    <property type="entry name" value="HECTc"/>
    <property type="match status" value="1"/>
</dbReference>
<evidence type="ECO:0000256" key="1">
    <source>
        <dbReference type="ARBA" id="ARBA00000885"/>
    </source>
</evidence>
<evidence type="ECO:0000256" key="2">
    <source>
        <dbReference type="ARBA" id="ARBA00004906"/>
    </source>
</evidence>
<protein>
    <recommendedName>
        <fullName evidence="3">HECT-type E3 ubiquitin transferase</fullName>
        <ecNumber evidence="3">2.3.2.26</ecNumber>
    </recommendedName>
</protein>
<dbReference type="InterPro" id="IPR035983">
    <property type="entry name" value="Hect_E3_ubiquitin_ligase"/>
</dbReference>
<dbReference type="OrthoDB" id="8068875at2759"/>
<reference evidence="8 9" key="1">
    <citation type="submission" date="2016-11" db="EMBL/GenBank/DDBJ databases">
        <title>The macronuclear genome of Stentor coeruleus: a giant cell with tiny introns.</title>
        <authorList>
            <person name="Slabodnick M."/>
            <person name="Ruby J.G."/>
            <person name="Reiff S.B."/>
            <person name="Swart E.C."/>
            <person name="Gosai S."/>
            <person name="Prabakaran S."/>
            <person name="Witkowska E."/>
            <person name="Larue G.E."/>
            <person name="Fisher S."/>
            <person name="Freeman R.M."/>
            <person name="Gunawardena J."/>
            <person name="Chu W."/>
            <person name="Stover N.A."/>
            <person name="Gregory B.D."/>
            <person name="Nowacki M."/>
            <person name="Derisi J."/>
            <person name="Roy S.W."/>
            <person name="Marshall W.F."/>
            <person name="Sood P."/>
        </authorList>
    </citation>
    <scope>NUCLEOTIDE SEQUENCE [LARGE SCALE GENOMIC DNA]</scope>
    <source>
        <strain evidence="8">WM001</strain>
    </source>
</reference>
<dbReference type="PROSITE" id="PS50237">
    <property type="entry name" value="HECT"/>
    <property type="match status" value="1"/>
</dbReference>
<evidence type="ECO:0000259" key="7">
    <source>
        <dbReference type="PROSITE" id="PS50237"/>
    </source>
</evidence>
<dbReference type="InterPro" id="IPR050409">
    <property type="entry name" value="E3_ubiq-protein_ligase"/>
</dbReference>
<accession>A0A1R2CUK5</accession>
<gene>
    <name evidence="8" type="ORF">SteCoe_4570</name>
</gene>
<dbReference type="Pfam" id="PF00632">
    <property type="entry name" value="HECT"/>
    <property type="match status" value="1"/>
</dbReference>
<keyword evidence="5 6" id="KW-0833">Ubl conjugation pathway</keyword>
<dbReference type="Gene3D" id="3.90.1750.10">
    <property type="entry name" value="Hect, E3 ligase catalytic domains"/>
    <property type="match status" value="1"/>
</dbReference>
<dbReference type="SUPFAM" id="SSF56204">
    <property type="entry name" value="Hect, E3 ligase catalytic domain"/>
    <property type="match status" value="1"/>
</dbReference>
<name>A0A1R2CUK5_9CILI</name>
<evidence type="ECO:0000256" key="4">
    <source>
        <dbReference type="ARBA" id="ARBA00022679"/>
    </source>
</evidence>
<comment type="pathway">
    <text evidence="2">Protein modification; protein ubiquitination.</text>
</comment>
<evidence type="ECO:0000313" key="8">
    <source>
        <dbReference type="EMBL" id="OMJ92688.1"/>
    </source>
</evidence>
<dbReference type="Gene3D" id="3.30.2160.10">
    <property type="entry name" value="Hect, E3 ligase catalytic domain"/>
    <property type="match status" value="1"/>
</dbReference>
<comment type="caution">
    <text evidence="8">The sequence shown here is derived from an EMBL/GenBank/DDBJ whole genome shotgun (WGS) entry which is preliminary data.</text>
</comment>
<dbReference type="GO" id="GO:0061630">
    <property type="term" value="F:ubiquitin protein ligase activity"/>
    <property type="evidence" value="ECO:0007669"/>
    <property type="project" value="UniProtKB-EC"/>
</dbReference>
<dbReference type="EC" id="2.3.2.26" evidence="3"/>
<dbReference type="AlphaFoldDB" id="A0A1R2CUK5"/>
<keyword evidence="4" id="KW-0808">Transferase</keyword>
<dbReference type="GO" id="GO:0006511">
    <property type="term" value="P:ubiquitin-dependent protein catabolic process"/>
    <property type="evidence" value="ECO:0007669"/>
    <property type="project" value="TreeGrafter"/>
</dbReference>
<evidence type="ECO:0000313" key="9">
    <source>
        <dbReference type="Proteomes" id="UP000187209"/>
    </source>
</evidence>
<evidence type="ECO:0000256" key="3">
    <source>
        <dbReference type="ARBA" id="ARBA00012485"/>
    </source>
</evidence>
<keyword evidence="9" id="KW-1185">Reference proteome</keyword>
<sequence length="449" mass="51391">MGTSHSRRNEDLALTRKRGRNKLKADIICPICNKVFTAKTNTYADFDSHIESHQTEEQNSTASAIIIPEDVYFPEAEAKILPIHHRLDNIRVPWSVAHLNITVARETILHDSLVQIIGLSSMELRSEFHIIFKGENSQDAGGLTKEWLGLLVKELFNNQIGLFRLSQCQEQRYFPTAHNDSSEYFILAGIVIGKAIFENIPLDCALCPTLLKHLLCQECNFNDLKHQDEDIYNSLIYMEKNSIDGILFENFTVSHNGQNYRITEDGENIQVTDDNKDTYILLRTEYELYGSMYNALESIKSGFYRIVPQEFISSLSTDELDYMICGNPVINLKDWKKNTEYGGEYSATHKVIIWFWDVVYTLQQKQLRDLLQFITGTSRVPIDGFAGLKTLRGDPACFKVISVEYYRSALPRAHTCFNRLDLPIYPNKSYLKSALECVLANHTLGFGLE</sequence>
<proteinExistence type="predicted"/>
<organism evidence="8 9">
    <name type="scientific">Stentor coeruleus</name>
    <dbReference type="NCBI Taxonomy" id="5963"/>
    <lineage>
        <taxon>Eukaryota</taxon>
        <taxon>Sar</taxon>
        <taxon>Alveolata</taxon>
        <taxon>Ciliophora</taxon>
        <taxon>Postciliodesmatophora</taxon>
        <taxon>Heterotrichea</taxon>
        <taxon>Heterotrichida</taxon>
        <taxon>Stentoridae</taxon>
        <taxon>Stentor</taxon>
    </lineage>
</organism>
<dbReference type="PANTHER" id="PTHR11254">
    <property type="entry name" value="HECT DOMAIN UBIQUITIN-PROTEIN LIGASE"/>
    <property type="match status" value="1"/>
</dbReference>
<dbReference type="Proteomes" id="UP000187209">
    <property type="component" value="Unassembled WGS sequence"/>
</dbReference>
<dbReference type="Gene3D" id="3.30.2410.10">
    <property type="entry name" value="Hect, E3 ligase catalytic domain"/>
    <property type="match status" value="1"/>
</dbReference>
<feature type="active site" description="Glycyl thioester intermediate" evidence="6">
    <location>
        <position position="416"/>
    </location>
</feature>
<dbReference type="CDD" id="cd00078">
    <property type="entry name" value="HECTc"/>
    <property type="match status" value="1"/>
</dbReference>
<dbReference type="InterPro" id="IPR000569">
    <property type="entry name" value="HECT_dom"/>
</dbReference>
<dbReference type="GO" id="GO:0005737">
    <property type="term" value="C:cytoplasm"/>
    <property type="evidence" value="ECO:0007669"/>
    <property type="project" value="TreeGrafter"/>
</dbReference>
<dbReference type="GO" id="GO:0016567">
    <property type="term" value="P:protein ubiquitination"/>
    <property type="evidence" value="ECO:0007669"/>
    <property type="project" value="TreeGrafter"/>
</dbReference>
<dbReference type="EMBL" id="MPUH01000057">
    <property type="protein sequence ID" value="OMJ92688.1"/>
    <property type="molecule type" value="Genomic_DNA"/>
</dbReference>
<dbReference type="PANTHER" id="PTHR11254:SF440">
    <property type="entry name" value="E3 UBIQUITIN-PROTEIN LIGASE NEDD-4"/>
    <property type="match status" value="1"/>
</dbReference>
<dbReference type="FunFam" id="3.30.2410.10:FF:000009">
    <property type="entry name" value="Probable E3 ubiquitin-protein ligase HECTD2"/>
    <property type="match status" value="1"/>
</dbReference>
<feature type="domain" description="HECT" evidence="7">
    <location>
        <begin position="120"/>
        <end position="449"/>
    </location>
</feature>
<evidence type="ECO:0000256" key="6">
    <source>
        <dbReference type="PROSITE-ProRule" id="PRU00104"/>
    </source>
</evidence>
<evidence type="ECO:0000256" key="5">
    <source>
        <dbReference type="ARBA" id="ARBA00022786"/>
    </source>
</evidence>